<feature type="domain" description="Trimeric autotransporter adhesin YadA-like head" evidence="2">
    <location>
        <begin position="295"/>
        <end position="320"/>
    </location>
</feature>
<feature type="domain" description="Trimeric autotransporter adhesin YadA-like head" evidence="2">
    <location>
        <begin position="215"/>
        <end position="235"/>
    </location>
</feature>
<accession>A0ABT3HV76</accession>
<dbReference type="SUPFAM" id="SSF101967">
    <property type="entry name" value="Adhesin YadA, collagen-binding domain"/>
    <property type="match status" value="1"/>
</dbReference>
<evidence type="ECO:0000256" key="1">
    <source>
        <dbReference type="SAM" id="SignalP"/>
    </source>
</evidence>
<feature type="signal peptide" evidence="1">
    <location>
        <begin position="1"/>
        <end position="20"/>
    </location>
</feature>
<sequence length="523" mass="53290">MMIRQSIFAAAIISTCYSYAQVGINNSDPKATLDITKSASGVSGLLIPRLTNTEVTGMTMTAAQNSMMVYLTTAVPLASRTGAYINMDSPAHYYYSSTGNVWLKIIDTNTKPTGLERISASATNFGWRFIGATPANYGPLGKYAADLSWNPTNLTESFPYVGTYAAALAATSLTSADMGALGQGSFVTGAFNSAKGGFSTLLGASNKSLTNAHFSVALGGMNTVTGLGSVSIGAQNSSTSNSAISIGLSNTASGESSIAMGITSEATNQNSIAMGQAAKSSGVGSVAIGSASNSSGINSFALGADTKASGNYSFAMGNSSEATNTSSLAIGYQNKATGEYATALGLGTTAGNQGNTVIGEFNAGDASPEPNSSIDRNKKLFVVGNGTSNTNRSDAFAVLRNGKVGVNASDFHILSQASDAILQVNGNTKTNGLVANFKFGTTINADDYTVVLSGDATLPASTANNKGRILNICSDGNARTLTGNMQDSGGAYPSVILGTAGGGRCFTLQSTADAGRWWIISRN</sequence>
<reference evidence="3" key="1">
    <citation type="submission" date="2022-10" db="EMBL/GenBank/DDBJ databases">
        <title>Chryseobacterium babae sp. nov. isolated from the gut of the beetle Oryctes rhinoceros, and Chryseobacterium kimseyorum sp. nov., isolated from a stick insect rearing cage.</title>
        <authorList>
            <person name="Shelomi M."/>
            <person name="Han C.-J."/>
            <person name="Chen W.-M."/>
            <person name="Chen H.-K."/>
            <person name="Liaw S.-J."/>
            <person name="Muhle E."/>
            <person name="Clermont D."/>
        </authorList>
    </citation>
    <scope>NUCLEOTIDE SEQUENCE</scope>
    <source>
        <strain evidence="3">09-1422</strain>
    </source>
</reference>
<proteinExistence type="predicted"/>
<keyword evidence="1" id="KW-0732">Signal</keyword>
<dbReference type="Proteomes" id="UP001163731">
    <property type="component" value="Unassembled WGS sequence"/>
</dbReference>
<feature type="domain" description="Trimeric autotransporter adhesin YadA-like head" evidence="2">
    <location>
        <begin position="266"/>
        <end position="291"/>
    </location>
</feature>
<dbReference type="CDD" id="cd12820">
    <property type="entry name" value="LbR_YadA-like"/>
    <property type="match status" value="1"/>
</dbReference>
<evidence type="ECO:0000313" key="3">
    <source>
        <dbReference type="EMBL" id="MCW3167600.1"/>
    </source>
</evidence>
<dbReference type="Gene3D" id="2.150.10.10">
    <property type="entry name" value="Serralysin-like metalloprotease, C-terminal"/>
    <property type="match status" value="2"/>
</dbReference>
<feature type="domain" description="Trimeric autotransporter adhesin YadA-like head" evidence="2">
    <location>
        <begin position="241"/>
        <end position="261"/>
    </location>
</feature>
<dbReference type="EMBL" id="JAPDHW010000002">
    <property type="protein sequence ID" value="MCW3167600.1"/>
    <property type="molecule type" value="Genomic_DNA"/>
</dbReference>
<protein>
    <recommendedName>
        <fullName evidence="2">Trimeric autotransporter adhesin YadA-like head domain-containing protein</fullName>
    </recommendedName>
</protein>
<dbReference type="InterPro" id="IPR008640">
    <property type="entry name" value="Adhesin_Head_dom"/>
</dbReference>
<organism evidence="3 4">
    <name type="scientific">Chryseobacterium kimseyorum</name>
    <dbReference type="NCBI Taxonomy" id="2984028"/>
    <lineage>
        <taxon>Bacteria</taxon>
        <taxon>Pseudomonadati</taxon>
        <taxon>Bacteroidota</taxon>
        <taxon>Flavobacteriia</taxon>
        <taxon>Flavobacteriales</taxon>
        <taxon>Weeksellaceae</taxon>
        <taxon>Chryseobacterium group</taxon>
        <taxon>Chryseobacterium</taxon>
    </lineage>
</organism>
<keyword evidence="4" id="KW-1185">Reference proteome</keyword>
<dbReference type="RefSeq" id="WP_264748850.1">
    <property type="nucleotide sequence ID" value="NZ_JAPDHW010000002.1"/>
</dbReference>
<name>A0ABT3HV76_9FLAO</name>
<feature type="chain" id="PRO_5046075036" description="Trimeric autotransporter adhesin YadA-like head domain-containing protein" evidence="1">
    <location>
        <begin position="21"/>
        <end position="523"/>
    </location>
</feature>
<evidence type="ECO:0000259" key="2">
    <source>
        <dbReference type="Pfam" id="PF05658"/>
    </source>
</evidence>
<comment type="caution">
    <text evidence="3">The sequence shown here is derived from an EMBL/GenBank/DDBJ whole genome shotgun (WGS) entry which is preliminary data.</text>
</comment>
<feature type="domain" description="Trimeric autotransporter adhesin YadA-like head" evidence="2">
    <location>
        <begin position="322"/>
        <end position="347"/>
    </location>
</feature>
<dbReference type="InterPro" id="IPR011049">
    <property type="entry name" value="Serralysin-like_metalloprot_C"/>
</dbReference>
<evidence type="ECO:0000313" key="4">
    <source>
        <dbReference type="Proteomes" id="UP001163731"/>
    </source>
</evidence>
<gene>
    <name evidence="3" type="ORF">OMO38_03580</name>
</gene>
<dbReference type="Pfam" id="PF05658">
    <property type="entry name" value="YadA_head"/>
    <property type="match status" value="5"/>
</dbReference>